<evidence type="ECO:0000256" key="2">
    <source>
        <dbReference type="ARBA" id="ARBA00022475"/>
    </source>
</evidence>
<evidence type="ECO:0000256" key="6">
    <source>
        <dbReference type="SAM" id="Phobius"/>
    </source>
</evidence>
<reference evidence="7 8" key="1">
    <citation type="submission" date="2019-01" db="EMBL/GenBank/DDBJ databases">
        <authorList>
            <person name="Sayadi A."/>
        </authorList>
    </citation>
    <scope>NUCLEOTIDE SEQUENCE [LARGE SCALE GENOMIC DNA]</scope>
</reference>
<proteinExistence type="predicted"/>
<evidence type="ECO:0000313" key="8">
    <source>
        <dbReference type="Proteomes" id="UP000410492"/>
    </source>
</evidence>
<dbReference type="GO" id="GO:0050909">
    <property type="term" value="P:sensory perception of taste"/>
    <property type="evidence" value="ECO:0007669"/>
    <property type="project" value="InterPro"/>
</dbReference>
<keyword evidence="5 6" id="KW-0472">Membrane</keyword>
<dbReference type="EMBL" id="CAACVG010000838">
    <property type="protein sequence ID" value="VEN34577.1"/>
    <property type="molecule type" value="Genomic_DNA"/>
</dbReference>
<evidence type="ECO:0000313" key="7">
    <source>
        <dbReference type="EMBL" id="VEN34577.1"/>
    </source>
</evidence>
<protein>
    <recommendedName>
        <fullName evidence="9">Gustatory receptor</fullName>
    </recommendedName>
</protein>
<evidence type="ECO:0000256" key="1">
    <source>
        <dbReference type="ARBA" id="ARBA00004651"/>
    </source>
</evidence>
<gene>
    <name evidence="7" type="ORF">CALMAC_LOCUS722</name>
</gene>
<keyword evidence="2" id="KW-1003">Cell membrane</keyword>
<dbReference type="Proteomes" id="UP000410492">
    <property type="component" value="Unassembled WGS sequence"/>
</dbReference>
<dbReference type="GO" id="GO:0005886">
    <property type="term" value="C:plasma membrane"/>
    <property type="evidence" value="ECO:0007669"/>
    <property type="project" value="UniProtKB-SubCell"/>
</dbReference>
<feature type="non-terminal residue" evidence="7">
    <location>
        <position position="171"/>
    </location>
</feature>
<dbReference type="AlphaFoldDB" id="A0A653BG68"/>
<name>A0A653BG68_CALMS</name>
<feature type="transmembrane region" description="Helical" evidence="6">
    <location>
        <begin position="41"/>
        <end position="60"/>
    </location>
</feature>
<organism evidence="7 8">
    <name type="scientific">Callosobruchus maculatus</name>
    <name type="common">Southern cowpea weevil</name>
    <name type="synonym">Pulse bruchid</name>
    <dbReference type="NCBI Taxonomy" id="64391"/>
    <lineage>
        <taxon>Eukaryota</taxon>
        <taxon>Metazoa</taxon>
        <taxon>Ecdysozoa</taxon>
        <taxon>Arthropoda</taxon>
        <taxon>Hexapoda</taxon>
        <taxon>Insecta</taxon>
        <taxon>Pterygota</taxon>
        <taxon>Neoptera</taxon>
        <taxon>Endopterygota</taxon>
        <taxon>Coleoptera</taxon>
        <taxon>Polyphaga</taxon>
        <taxon>Cucujiformia</taxon>
        <taxon>Chrysomeloidea</taxon>
        <taxon>Chrysomelidae</taxon>
        <taxon>Bruchinae</taxon>
        <taxon>Bruchini</taxon>
        <taxon>Callosobruchus</taxon>
    </lineage>
</organism>
<feature type="transmembrane region" description="Helical" evidence="6">
    <location>
        <begin position="72"/>
        <end position="91"/>
    </location>
</feature>
<keyword evidence="8" id="KW-1185">Reference proteome</keyword>
<dbReference type="InterPro" id="IPR013604">
    <property type="entry name" value="7TM_chemorcpt"/>
</dbReference>
<feature type="non-terminal residue" evidence="7">
    <location>
        <position position="1"/>
    </location>
</feature>
<evidence type="ECO:0000256" key="5">
    <source>
        <dbReference type="ARBA" id="ARBA00023136"/>
    </source>
</evidence>
<accession>A0A653BG68</accession>
<keyword evidence="4 6" id="KW-1133">Transmembrane helix</keyword>
<evidence type="ECO:0008006" key="9">
    <source>
        <dbReference type="Google" id="ProtNLM"/>
    </source>
</evidence>
<dbReference type="OrthoDB" id="6625921at2759"/>
<sequence length="171" mass="19473">RTHTNDIEYHCTSYIISRYRSLWLELSELLQKLGNAYARTYSTYSLFMITNITIAVYGFTSEVIENGITLSFKELGLLVDAAYCMTLLYVFCDCSHKASENIAERVQTSLFSINLDEVDAHTTKEVQMFLKAIHLNPPKVSLKGYSVVNRELVTSSVSTMAIYLIVLLQFK</sequence>
<comment type="subcellular location">
    <subcellularLocation>
        <location evidence="1">Cell membrane</location>
        <topology evidence="1">Multi-pass membrane protein</topology>
    </subcellularLocation>
</comment>
<evidence type="ECO:0000256" key="3">
    <source>
        <dbReference type="ARBA" id="ARBA00022692"/>
    </source>
</evidence>
<evidence type="ECO:0000256" key="4">
    <source>
        <dbReference type="ARBA" id="ARBA00022989"/>
    </source>
</evidence>
<dbReference type="Pfam" id="PF08395">
    <property type="entry name" value="7tm_7"/>
    <property type="match status" value="1"/>
</dbReference>
<keyword evidence="3 6" id="KW-0812">Transmembrane</keyword>